<protein>
    <submittedName>
        <fullName evidence="1">Uncharacterized protein</fullName>
    </submittedName>
</protein>
<evidence type="ECO:0000313" key="2">
    <source>
        <dbReference type="Proteomes" id="UP001420932"/>
    </source>
</evidence>
<comment type="caution">
    <text evidence="1">The sequence shown here is derived from an EMBL/GenBank/DDBJ whole genome shotgun (WGS) entry which is preliminary data.</text>
</comment>
<dbReference type="Proteomes" id="UP001420932">
    <property type="component" value="Unassembled WGS sequence"/>
</dbReference>
<accession>A0AAP0J484</accession>
<name>A0AAP0J484_9MAGN</name>
<proteinExistence type="predicted"/>
<sequence>MMRGECFCMLGWLLRDEKRVSSKHMLQAHIIFGVSSCQSVFIILKLKSGFCGVYLTCSCSLLSLSLSLSPSLYCQLCDFLELFLGLGSSMN</sequence>
<dbReference type="EMBL" id="JBBNAF010000007">
    <property type="protein sequence ID" value="KAK9127144.1"/>
    <property type="molecule type" value="Genomic_DNA"/>
</dbReference>
<reference evidence="1 2" key="1">
    <citation type="submission" date="2024-01" db="EMBL/GenBank/DDBJ databases">
        <title>Genome assemblies of Stephania.</title>
        <authorList>
            <person name="Yang L."/>
        </authorList>
    </citation>
    <scope>NUCLEOTIDE SEQUENCE [LARGE SCALE GENOMIC DNA]</scope>
    <source>
        <strain evidence="1">YNDBR</strain>
        <tissue evidence="1">Leaf</tissue>
    </source>
</reference>
<evidence type="ECO:0000313" key="1">
    <source>
        <dbReference type="EMBL" id="KAK9127144.1"/>
    </source>
</evidence>
<gene>
    <name evidence="1" type="ORF">Syun_015941</name>
</gene>
<keyword evidence="2" id="KW-1185">Reference proteome</keyword>
<organism evidence="1 2">
    <name type="scientific">Stephania yunnanensis</name>
    <dbReference type="NCBI Taxonomy" id="152371"/>
    <lineage>
        <taxon>Eukaryota</taxon>
        <taxon>Viridiplantae</taxon>
        <taxon>Streptophyta</taxon>
        <taxon>Embryophyta</taxon>
        <taxon>Tracheophyta</taxon>
        <taxon>Spermatophyta</taxon>
        <taxon>Magnoliopsida</taxon>
        <taxon>Ranunculales</taxon>
        <taxon>Menispermaceae</taxon>
        <taxon>Menispermoideae</taxon>
        <taxon>Cissampelideae</taxon>
        <taxon>Stephania</taxon>
    </lineage>
</organism>
<dbReference type="AlphaFoldDB" id="A0AAP0J484"/>